<feature type="domain" description="Major facilitator superfamily (MFS) profile" evidence="6">
    <location>
        <begin position="223"/>
        <end position="404"/>
    </location>
</feature>
<evidence type="ECO:0000256" key="3">
    <source>
        <dbReference type="ARBA" id="ARBA00022989"/>
    </source>
</evidence>
<feature type="transmembrane region" description="Helical" evidence="5">
    <location>
        <begin position="313"/>
        <end position="331"/>
    </location>
</feature>
<dbReference type="AlphaFoldDB" id="A0A6J4TLW8"/>
<keyword evidence="2 5" id="KW-0812">Transmembrane</keyword>
<dbReference type="PANTHER" id="PTHR23514">
    <property type="entry name" value="BYPASS OF STOP CODON PROTEIN 6"/>
    <property type="match status" value="1"/>
</dbReference>
<keyword evidence="3 5" id="KW-1133">Transmembrane helix</keyword>
<dbReference type="InterPro" id="IPR051788">
    <property type="entry name" value="MFS_Transporter"/>
</dbReference>
<dbReference type="EMBL" id="CADCWC010000112">
    <property type="protein sequence ID" value="CAA9526872.1"/>
    <property type="molecule type" value="Genomic_DNA"/>
</dbReference>
<dbReference type="InterPro" id="IPR020846">
    <property type="entry name" value="MFS_dom"/>
</dbReference>
<dbReference type="GO" id="GO:0005886">
    <property type="term" value="C:plasma membrane"/>
    <property type="evidence" value="ECO:0007669"/>
    <property type="project" value="UniProtKB-SubCell"/>
</dbReference>
<feature type="transmembrane region" description="Helical" evidence="5">
    <location>
        <begin position="180"/>
        <end position="199"/>
    </location>
</feature>
<dbReference type="SUPFAM" id="SSF103473">
    <property type="entry name" value="MFS general substrate transporter"/>
    <property type="match status" value="1"/>
</dbReference>
<dbReference type="PANTHER" id="PTHR23514:SF13">
    <property type="entry name" value="INNER MEMBRANE PROTEIN YBJJ"/>
    <property type="match status" value="1"/>
</dbReference>
<accession>A0A6J4TLW8</accession>
<feature type="transmembrane region" description="Helical" evidence="5">
    <location>
        <begin position="86"/>
        <end position="108"/>
    </location>
</feature>
<evidence type="ECO:0000259" key="6">
    <source>
        <dbReference type="PROSITE" id="PS50850"/>
    </source>
</evidence>
<dbReference type="PROSITE" id="PS50850">
    <property type="entry name" value="MFS"/>
    <property type="match status" value="1"/>
</dbReference>
<dbReference type="Gene3D" id="1.20.1250.20">
    <property type="entry name" value="MFS general substrate transporter like domains"/>
    <property type="match status" value="2"/>
</dbReference>
<organism evidence="7">
    <name type="scientific">uncultured Thermoleophilia bacterium</name>
    <dbReference type="NCBI Taxonomy" id="1497501"/>
    <lineage>
        <taxon>Bacteria</taxon>
        <taxon>Bacillati</taxon>
        <taxon>Actinomycetota</taxon>
        <taxon>Thermoleophilia</taxon>
        <taxon>environmental samples</taxon>
    </lineage>
</organism>
<feature type="transmembrane region" description="Helical" evidence="5">
    <location>
        <begin position="224"/>
        <end position="241"/>
    </location>
</feature>
<sequence>MHEAIESARRAEPDEAVVERARVAVAVAFALSGLSFSSWLSRLPSVRDALDLSPSQLGLLLLCLSAGSVAGLPLSGPIVHRLGSQWAVRGGGLCGAVGLVALAAGISSGSVPPAALGLLLAGYGLATWDVAMNVEGADVERRLGRTLMPRFHAGFSVGTVAGALVGATCAALRVSVTAQLVATAALVLVAVAVATRSFLPARRPEDRAHASSSGSLRAWREPRTLLVGLLVLAFGFTEGVANDWLTVAFVDGHGTSEATGALAFAVFVVAMTVSRTVGGSALERWGRVPVLRGTALLALVGLLLVTLGPSLPWALVGCLLWGAGAALGFPVGMSAAADEPERAAARVSVVASIGYVSFLAGPPLVGFLGEHVGVLRALLVVAAAVVVGLLAAGAARPPVVDPAA</sequence>
<dbReference type="Pfam" id="PF07690">
    <property type="entry name" value="MFS_1"/>
    <property type="match status" value="2"/>
</dbReference>
<gene>
    <name evidence="7" type="ORF">AVDCRST_MAG79-584</name>
</gene>
<keyword evidence="4 5" id="KW-0472">Membrane</keyword>
<comment type="subcellular location">
    <subcellularLocation>
        <location evidence="1">Cell membrane</location>
        <topology evidence="1">Multi-pass membrane protein</topology>
    </subcellularLocation>
</comment>
<protein>
    <submittedName>
        <fullName evidence="7">Uncharacterized MFS-type transporter</fullName>
    </submittedName>
</protein>
<dbReference type="InterPro" id="IPR011701">
    <property type="entry name" value="MFS"/>
</dbReference>
<dbReference type="InterPro" id="IPR036259">
    <property type="entry name" value="MFS_trans_sf"/>
</dbReference>
<feature type="transmembrane region" description="Helical" evidence="5">
    <location>
        <begin position="343"/>
        <end position="361"/>
    </location>
</feature>
<name>A0A6J4TLW8_9ACTN</name>
<feature type="transmembrane region" description="Helical" evidence="5">
    <location>
        <begin position="373"/>
        <end position="395"/>
    </location>
</feature>
<feature type="transmembrane region" description="Helical" evidence="5">
    <location>
        <begin position="59"/>
        <end position="79"/>
    </location>
</feature>
<feature type="transmembrane region" description="Helical" evidence="5">
    <location>
        <begin position="261"/>
        <end position="278"/>
    </location>
</feature>
<evidence type="ECO:0000313" key="7">
    <source>
        <dbReference type="EMBL" id="CAA9526872.1"/>
    </source>
</evidence>
<evidence type="ECO:0000256" key="2">
    <source>
        <dbReference type="ARBA" id="ARBA00022692"/>
    </source>
</evidence>
<feature type="transmembrane region" description="Helical" evidence="5">
    <location>
        <begin position="21"/>
        <end position="39"/>
    </location>
</feature>
<evidence type="ECO:0000256" key="4">
    <source>
        <dbReference type="ARBA" id="ARBA00023136"/>
    </source>
</evidence>
<dbReference type="CDD" id="cd17393">
    <property type="entry name" value="MFS_MosC_like"/>
    <property type="match status" value="1"/>
</dbReference>
<feature type="transmembrane region" description="Helical" evidence="5">
    <location>
        <begin position="153"/>
        <end position="174"/>
    </location>
</feature>
<evidence type="ECO:0000256" key="5">
    <source>
        <dbReference type="SAM" id="Phobius"/>
    </source>
</evidence>
<feature type="transmembrane region" description="Helical" evidence="5">
    <location>
        <begin position="290"/>
        <end position="307"/>
    </location>
</feature>
<reference evidence="7" key="1">
    <citation type="submission" date="2020-02" db="EMBL/GenBank/DDBJ databases">
        <authorList>
            <person name="Meier V. D."/>
        </authorList>
    </citation>
    <scope>NUCLEOTIDE SEQUENCE</scope>
    <source>
        <strain evidence="7">AVDCRST_MAG79</strain>
    </source>
</reference>
<dbReference type="GO" id="GO:0022857">
    <property type="term" value="F:transmembrane transporter activity"/>
    <property type="evidence" value="ECO:0007669"/>
    <property type="project" value="InterPro"/>
</dbReference>
<evidence type="ECO:0000256" key="1">
    <source>
        <dbReference type="ARBA" id="ARBA00004651"/>
    </source>
</evidence>
<feature type="transmembrane region" description="Helical" evidence="5">
    <location>
        <begin position="114"/>
        <end position="132"/>
    </location>
</feature>
<proteinExistence type="predicted"/>